<dbReference type="InterPro" id="IPR045428">
    <property type="entry name" value="EACC1"/>
</dbReference>
<dbReference type="Pfam" id="PF19953">
    <property type="entry name" value="EACC1"/>
    <property type="match status" value="1"/>
</dbReference>
<keyword evidence="2" id="KW-1185">Reference proteome</keyword>
<dbReference type="RefSeq" id="WP_096492710.1">
    <property type="nucleotide sequence ID" value="NZ_CP023445.1"/>
</dbReference>
<evidence type="ECO:0000313" key="2">
    <source>
        <dbReference type="Proteomes" id="UP000218505"/>
    </source>
</evidence>
<accession>A0A290Z419</accession>
<dbReference type="EMBL" id="CP023445">
    <property type="protein sequence ID" value="ATE53776.1"/>
    <property type="molecule type" value="Genomic_DNA"/>
</dbReference>
<protein>
    <submittedName>
        <fullName evidence="1">Uncharacterized protein</fullName>
    </submittedName>
</protein>
<proteinExistence type="predicted"/>
<reference evidence="1" key="1">
    <citation type="submission" date="2017-09" db="EMBL/GenBank/DDBJ databases">
        <title>Complete Genome Sequence of ansamitocin-producing Bacterium Actinosynnema pretiosum X47.</title>
        <authorList>
            <person name="Cao G."/>
            <person name="Zong G."/>
            <person name="Zhong C."/>
            <person name="Fu J."/>
        </authorList>
    </citation>
    <scope>NUCLEOTIDE SEQUENCE [LARGE SCALE GENOMIC DNA]</scope>
    <source>
        <strain evidence="1">X47</strain>
    </source>
</reference>
<dbReference type="AlphaFoldDB" id="A0A290Z419"/>
<dbReference type="Proteomes" id="UP000218505">
    <property type="component" value="Chromosome"/>
</dbReference>
<dbReference type="KEGG" id="apre:CNX65_11115"/>
<evidence type="ECO:0000313" key="1">
    <source>
        <dbReference type="EMBL" id="ATE53776.1"/>
    </source>
</evidence>
<gene>
    <name evidence="1" type="ORF">CNX65_11115</name>
</gene>
<organism evidence="1 2">
    <name type="scientific">Actinosynnema pretiosum</name>
    <dbReference type="NCBI Taxonomy" id="42197"/>
    <lineage>
        <taxon>Bacteria</taxon>
        <taxon>Bacillati</taxon>
        <taxon>Actinomycetota</taxon>
        <taxon>Actinomycetes</taxon>
        <taxon>Pseudonocardiales</taxon>
        <taxon>Pseudonocardiaceae</taxon>
        <taxon>Actinosynnema</taxon>
    </lineage>
</organism>
<sequence>MPSATATLRTDGATEDVRALARWLRDGDGLRGRVSLAGAQAAPGGAGQEGAAQDAALVVLTSATAPALVRWLFDWLKHCRTARQVSLTVRGADGREVELTCGSTTDAARVLASTRAVLAGR</sequence>
<name>A0A290Z419_9PSEU</name>